<dbReference type="PANTHER" id="PTHR46743:SF2">
    <property type="entry name" value="TEICHOIC ACIDS EXPORT ATP-BINDING PROTEIN TAGH"/>
    <property type="match status" value="1"/>
</dbReference>
<evidence type="ECO:0000256" key="1">
    <source>
        <dbReference type="ARBA" id="ARBA00005417"/>
    </source>
</evidence>
<feature type="domain" description="ABC transporter" evidence="5">
    <location>
        <begin position="29"/>
        <end position="249"/>
    </location>
</feature>
<dbReference type="EMBL" id="AP012337">
    <property type="protein sequence ID" value="BAL98248.1"/>
    <property type="molecule type" value="Genomic_DNA"/>
</dbReference>
<evidence type="ECO:0000313" key="7">
    <source>
        <dbReference type="Proteomes" id="UP000007880"/>
    </source>
</evidence>
<keyword evidence="3" id="KW-0547">Nucleotide-binding</keyword>
<dbReference type="PATRIC" id="fig|926550.5.peg.222"/>
<dbReference type="InterPro" id="IPR027417">
    <property type="entry name" value="P-loop_NTPase"/>
</dbReference>
<dbReference type="Gene3D" id="3.40.50.300">
    <property type="entry name" value="P-loop containing nucleotide triphosphate hydrolases"/>
    <property type="match status" value="1"/>
</dbReference>
<evidence type="ECO:0000256" key="3">
    <source>
        <dbReference type="ARBA" id="ARBA00022741"/>
    </source>
</evidence>
<organism evidence="6 7">
    <name type="scientific">Caldilinea aerophila (strain DSM 14535 / JCM 11387 / NBRC 104270 / STL-6-O1)</name>
    <dbReference type="NCBI Taxonomy" id="926550"/>
    <lineage>
        <taxon>Bacteria</taxon>
        <taxon>Bacillati</taxon>
        <taxon>Chloroflexota</taxon>
        <taxon>Caldilineae</taxon>
        <taxon>Caldilineales</taxon>
        <taxon>Caldilineaceae</taxon>
        <taxon>Caldilinea</taxon>
    </lineage>
</organism>
<sequence length="427" mass="48305">MQPLIEVIGVSKRFRLQREHQRSLQDVFIQLWKRKRSQPEYFWPLRDLSLQVYPGDSIGILGQNGSGKSTLLKVITGVLPPTSGYVRINGRIASLLELGAGFHPDLTGRENVFLNGSIYGMDRATIRQKLDQIVEFAELGDFIDTPVKHYSSGMYVRLGFSVAIHTSPDVLIIDEVLTVGDQIFQQKCLQRIFEMKAAGVAIVLVSHNLEDIRRLCDRAIWLQNGVVRADGLAADVVDDYLAYTNELYYAKRRAEQAAAEEKAPEHSTATEQRRWGTHQAEIVRVELCNEKGEVVDQFWPGSTLCIRMYYKCHERILRPTFGLAIYRQDGAHVNGPNSVDEGYHIDAIEGTGVMEYRIDSLPLNPGRYELTVAIYNRNSTIAIDHHHRMYPFEVLHPGGPAEEGVVHIPATWCHTPAVEPSFVVERR</sequence>
<keyword evidence="2" id="KW-0813">Transport</keyword>
<dbReference type="CDD" id="cd10147">
    <property type="entry name" value="Wzt_C-like"/>
    <property type="match status" value="1"/>
</dbReference>
<dbReference type="OrthoDB" id="9778870at2"/>
<keyword evidence="7" id="KW-1185">Reference proteome</keyword>
<dbReference type="Gene3D" id="2.70.50.60">
    <property type="entry name" value="abc- transporter (atp binding component) like domain"/>
    <property type="match status" value="1"/>
</dbReference>
<name>I0HZ11_CALAS</name>
<dbReference type="GO" id="GO:0140359">
    <property type="term" value="F:ABC-type transporter activity"/>
    <property type="evidence" value="ECO:0007669"/>
    <property type="project" value="InterPro"/>
</dbReference>
<dbReference type="CDD" id="cd03220">
    <property type="entry name" value="ABC_KpsT_Wzt"/>
    <property type="match status" value="1"/>
</dbReference>
<protein>
    <submittedName>
        <fullName evidence="6">Putative ABC transporter ATP-binding protein</fullName>
    </submittedName>
</protein>
<reference evidence="6 7" key="1">
    <citation type="submission" date="2012-02" db="EMBL/GenBank/DDBJ databases">
        <title>Complete genome sequence of Caldilinea aerophila DSM 14535 (= NBRC 102666).</title>
        <authorList>
            <person name="Oguchi A."/>
            <person name="Hosoyama A."/>
            <person name="Sekine M."/>
            <person name="Fukai R."/>
            <person name="Kato Y."/>
            <person name="Nakamura S."/>
            <person name="Hanada S."/>
            <person name="Yamazaki S."/>
            <person name="Fujita N."/>
        </authorList>
    </citation>
    <scope>NUCLEOTIDE SEQUENCE [LARGE SCALE GENOMIC DNA]</scope>
    <source>
        <strain evidence="7">DSM 14535 / JCM 11387 / NBRC 104270 / STL-6-O1</strain>
    </source>
</reference>
<dbReference type="Pfam" id="PF14524">
    <property type="entry name" value="Wzt_C"/>
    <property type="match status" value="1"/>
</dbReference>
<gene>
    <name evidence="6" type="ordered locus">CLDAP_02090</name>
</gene>
<dbReference type="AlphaFoldDB" id="I0HZ11"/>
<dbReference type="InterPro" id="IPR015860">
    <property type="entry name" value="ABC_transpr_TagH-like"/>
</dbReference>
<dbReference type="PANTHER" id="PTHR46743">
    <property type="entry name" value="TEICHOIC ACIDS EXPORT ATP-BINDING PROTEIN TAGH"/>
    <property type="match status" value="1"/>
</dbReference>
<proteinExistence type="inferred from homology"/>
<keyword evidence="4 6" id="KW-0067">ATP-binding</keyword>
<dbReference type="HOGENOM" id="CLU_000604_101_1_0"/>
<dbReference type="InterPro" id="IPR003593">
    <property type="entry name" value="AAA+_ATPase"/>
</dbReference>
<dbReference type="PROSITE" id="PS50893">
    <property type="entry name" value="ABC_TRANSPORTER_2"/>
    <property type="match status" value="1"/>
</dbReference>
<dbReference type="Proteomes" id="UP000007880">
    <property type="component" value="Chromosome"/>
</dbReference>
<dbReference type="InterPro" id="IPR029439">
    <property type="entry name" value="Wzt_C"/>
</dbReference>
<evidence type="ECO:0000259" key="5">
    <source>
        <dbReference type="PROSITE" id="PS50893"/>
    </source>
</evidence>
<dbReference type="InterPro" id="IPR003439">
    <property type="entry name" value="ABC_transporter-like_ATP-bd"/>
</dbReference>
<dbReference type="GO" id="GO:0016887">
    <property type="term" value="F:ATP hydrolysis activity"/>
    <property type="evidence" value="ECO:0007669"/>
    <property type="project" value="InterPro"/>
</dbReference>
<dbReference type="GO" id="GO:0016020">
    <property type="term" value="C:membrane"/>
    <property type="evidence" value="ECO:0007669"/>
    <property type="project" value="InterPro"/>
</dbReference>
<comment type="similarity">
    <text evidence="1">Belongs to the ABC transporter superfamily.</text>
</comment>
<dbReference type="InterPro" id="IPR050683">
    <property type="entry name" value="Bact_Polysacc_Export_ATP-bd"/>
</dbReference>
<dbReference type="eggNOG" id="COG1134">
    <property type="taxonomic scope" value="Bacteria"/>
</dbReference>
<dbReference type="Pfam" id="PF00005">
    <property type="entry name" value="ABC_tran"/>
    <property type="match status" value="1"/>
</dbReference>
<dbReference type="GO" id="GO:0005524">
    <property type="term" value="F:ATP binding"/>
    <property type="evidence" value="ECO:0007669"/>
    <property type="project" value="UniProtKB-KW"/>
</dbReference>
<dbReference type="RefSeq" id="WP_014431490.1">
    <property type="nucleotide sequence ID" value="NC_017079.1"/>
</dbReference>
<accession>I0HZ11</accession>
<dbReference type="STRING" id="926550.CLDAP_02090"/>
<dbReference type="SMART" id="SM00382">
    <property type="entry name" value="AAA"/>
    <property type="match status" value="1"/>
</dbReference>
<evidence type="ECO:0000256" key="4">
    <source>
        <dbReference type="ARBA" id="ARBA00022840"/>
    </source>
</evidence>
<dbReference type="KEGG" id="cap:CLDAP_02090"/>
<evidence type="ECO:0000256" key="2">
    <source>
        <dbReference type="ARBA" id="ARBA00022448"/>
    </source>
</evidence>
<dbReference type="SUPFAM" id="SSF52540">
    <property type="entry name" value="P-loop containing nucleoside triphosphate hydrolases"/>
    <property type="match status" value="1"/>
</dbReference>
<evidence type="ECO:0000313" key="6">
    <source>
        <dbReference type="EMBL" id="BAL98248.1"/>
    </source>
</evidence>